<accession>U4LV27</accession>
<gene>
    <name evidence="2" type="ORF">PCON_12431</name>
</gene>
<dbReference type="AlphaFoldDB" id="U4LV27"/>
<keyword evidence="1" id="KW-1133">Transmembrane helix</keyword>
<keyword evidence="1" id="KW-0472">Membrane</keyword>
<dbReference type="Proteomes" id="UP000018144">
    <property type="component" value="Unassembled WGS sequence"/>
</dbReference>
<feature type="transmembrane region" description="Helical" evidence="1">
    <location>
        <begin position="17"/>
        <end position="35"/>
    </location>
</feature>
<dbReference type="EMBL" id="HF935724">
    <property type="protein sequence ID" value="CCX32161.1"/>
    <property type="molecule type" value="Genomic_DNA"/>
</dbReference>
<reference evidence="2 3" key="1">
    <citation type="journal article" date="2013" name="PLoS Genet.">
        <title>The genome and development-dependent transcriptomes of Pyronema confluens: a window into fungal evolution.</title>
        <authorList>
            <person name="Traeger S."/>
            <person name="Altegoer F."/>
            <person name="Freitag M."/>
            <person name="Gabaldon T."/>
            <person name="Kempken F."/>
            <person name="Kumar A."/>
            <person name="Marcet-Houben M."/>
            <person name="Poggeler S."/>
            <person name="Stajich J.E."/>
            <person name="Nowrousian M."/>
        </authorList>
    </citation>
    <scope>NUCLEOTIDE SEQUENCE [LARGE SCALE GENOMIC DNA]</scope>
    <source>
        <strain evidence="3">CBS 100304</strain>
        <tissue evidence="2">Vegetative mycelium</tissue>
    </source>
</reference>
<evidence type="ECO:0000313" key="2">
    <source>
        <dbReference type="EMBL" id="CCX32161.1"/>
    </source>
</evidence>
<keyword evidence="1" id="KW-0812">Transmembrane</keyword>
<sequence length="39" mass="4609">MYFPVPKSLKWVEESKMYLVTLCILLLAAIFRGIFRVTM</sequence>
<proteinExistence type="predicted"/>
<evidence type="ECO:0000313" key="3">
    <source>
        <dbReference type="Proteomes" id="UP000018144"/>
    </source>
</evidence>
<name>U4LV27_PYROM</name>
<keyword evidence="3" id="KW-1185">Reference proteome</keyword>
<protein>
    <submittedName>
        <fullName evidence="2">Uncharacterized protein</fullName>
    </submittedName>
</protein>
<organism evidence="2 3">
    <name type="scientific">Pyronema omphalodes (strain CBS 100304)</name>
    <name type="common">Pyronema confluens</name>
    <dbReference type="NCBI Taxonomy" id="1076935"/>
    <lineage>
        <taxon>Eukaryota</taxon>
        <taxon>Fungi</taxon>
        <taxon>Dikarya</taxon>
        <taxon>Ascomycota</taxon>
        <taxon>Pezizomycotina</taxon>
        <taxon>Pezizomycetes</taxon>
        <taxon>Pezizales</taxon>
        <taxon>Pyronemataceae</taxon>
        <taxon>Pyronema</taxon>
    </lineage>
</organism>
<evidence type="ECO:0000256" key="1">
    <source>
        <dbReference type="SAM" id="Phobius"/>
    </source>
</evidence>